<dbReference type="PANTHER" id="PTHR11225">
    <property type="entry name" value="NUCLEAR PORE COMPLEX PROTEIN NUP93 NUCLEOPORIN NUP93 DEAD EYE PROTEIN"/>
    <property type="match status" value="1"/>
</dbReference>
<feature type="coiled-coil region" evidence="9">
    <location>
        <begin position="762"/>
        <end position="796"/>
    </location>
</feature>
<feature type="transmembrane region" description="Helical" evidence="11">
    <location>
        <begin position="1687"/>
        <end position="1705"/>
    </location>
</feature>
<dbReference type="Gene3D" id="6.10.140.1740">
    <property type="match status" value="1"/>
</dbReference>
<dbReference type="SMART" id="SM01408">
    <property type="entry name" value="ING"/>
    <property type="match status" value="1"/>
</dbReference>
<evidence type="ECO:0000313" key="13">
    <source>
        <dbReference type="EMBL" id="KAF4627428.1"/>
    </source>
</evidence>
<dbReference type="InterPro" id="IPR007231">
    <property type="entry name" value="Nucleoporin_int_Nup93/Nic96"/>
</dbReference>
<dbReference type="OrthoDB" id="5411773at2759"/>
<evidence type="ECO:0000259" key="12">
    <source>
        <dbReference type="SMART" id="SM01408"/>
    </source>
</evidence>
<feature type="compositionally biased region" description="Basic and acidic residues" evidence="10">
    <location>
        <begin position="951"/>
        <end position="965"/>
    </location>
</feature>
<keyword evidence="4" id="KW-0813">Transport</keyword>
<feature type="transmembrane region" description="Helical" evidence="11">
    <location>
        <begin position="1809"/>
        <end position="1832"/>
    </location>
</feature>
<dbReference type="Proteomes" id="UP000566819">
    <property type="component" value="Unassembled WGS sequence"/>
</dbReference>
<dbReference type="Gene3D" id="3.30.40.10">
    <property type="entry name" value="Zinc/RING finger domain, C3HC4 (zinc finger)"/>
    <property type="match status" value="1"/>
</dbReference>
<dbReference type="FunFam" id="1.20.1250.20:FF:000013">
    <property type="entry name" value="MFS general substrate transporter"/>
    <property type="match status" value="1"/>
</dbReference>
<feature type="region of interest" description="Disordered" evidence="10">
    <location>
        <begin position="574"/>
        <end position="636"/>
    </location>
</feature>
<dbReference type="PANTHER" id="PTHR11225:SF4">
    <property type="entry name" value="NUCLEAR PORE COMPLEX PROTEIN NUP93"/>
    <property type="match status" value="1"/>
</dbReference>
<keyword evidence="8" id="KW-0539">Nucleus</keyword>
<evidence type="ECO:0000256" key="6">
    <source>
        <dbReference type="ARBA" id="ARBA00022989"/>
    </source>
</evidence>
<dbReference type="InterPro" id="IPR013083">
    <property type="entry name" value="Znf_RING/FYVE/PHD"/>
</dbReference>
<evidence type="ECO:0000256" key="11">
    <source>
        <dbReference type="SAM" id="Phobius"/>
    </source>
</evidence>
<feature type="transmembrane region" description="Helical" evidence="11">
    <location>
        <begin position="1651"/>
        <end position="1675"/>
    </location>
</feature>
<evidence type="ECO:0000313" key="14">
    <source>
        <dbReference type="Proteomes" id="UP000566819"/>
    </source>
</evidence>
<dbReference type="InterPro" id="IPR011011">
    <property type="entry name" value="Znf_FYVE_PHD"/>
</dbReference>
<feature type="compositionally biased region" description="Gly residues" evidence="10">
    <location>
        <begin position="1170"/>
        <end position="1183"/>
    </location>
</feature>
<feature type="compositionally biased region" description="Low complexity" evidence="10">
    <location>
        <begin position="1941"/>
        <end position="1952"/>
    </location>
</feature>
<evidence type="ECO:0000256" key="8">
    <source>
        <dbReference type="ARBA" id="ARBA00023242"/>
    </source>
</evidence>
<feature type="transmembrane region" description="Helical" evidence="11">
    <location>
        <begin position="1582"/>
        <end position="1602"/>
    </location>
</feature>
<feature type="transmembrane region" description="Helical" evidence="11">
    <location>
        <begin position="1717"/>
        <end position="1736"/>
    </location>
</feature>
<feature type="compositionally biased region" description="Basic residues" evidence="10">
    <location>
        <begin position="606"/>
        <end position="615"/>
    </location>
</feature>
<feature type="transmembrane region" description="Helical" evidence="11">
    <location>
        <begin position="1742"/>
        <end position="1764"/>
    </location>
</feature>
<feature type="region of interest" description="Disordered" evidence="10">
    <location>
        <begin position="1843"/>
        <end position="1952"/>
    </location>
</feature>
<dbReference type="GO" id="GO:0022857">
    <property type="term" value="F:transmembrane transporter activity"/>
    <property type="evidence" value="ECO:0007669"/>
    <property type="project" value="InterPro"/>
</dbReference>
<evidence type="ECO:0000256" key="9">
    <source>
        <dbReference type="SAM" id="Coils"/>
    </source>
</evidence>
<evidence type="ECO:0000256" key="10">
    <source>
        <dbReference type="SAM" id="MobiDB-lite"/>
    </source>
</evidence>
<feature type="compositionally biased region" description="Polar residues" evidence="10">
    <location>
        <begin position="1911"/>
        <end position="1940"/>
    </location>
</feature>
<feature type="compositionally biased region" description="Gly residues" evidence="10">
    <location>
        <begin position="1887"/>
        <end position="1905"/>
    </location>
</feature>
<dbReference type="SUPFAM" id="SSF57903">
    <property type="entry name" value="FYVE/PHD zinc finger"/>
    <property type="match status" value="1"/>
</dbReference>
<dbReference type="Pfam" id="PF04097">
    <property type="entry name" value="Nic96"/>
    <property type="match status" value="1"/>
</dbReference>
<protein>
    <recommendedName>
        <fullName evidence="12">Inhibitor of growth protein N-terminal histone-binding domain-containing protein</fullName>
    </recommendedName>
</protein>
<feature type="compositionally biased region" description="Basic and acidic residues" evidence="10">
    <location>
        <begin position="1093"/>
        <end position="1102"/>
    </location>
</feature>
<feature type="region of interest" description="Disordered" evidence="10">
    <location>
        <begin position="932"/>
        <end position="1109"/>
    </location>
</feature>
<gene>
    <name evidence="13" type="ORF">G7Y89_g10727</name>
</gene>
<evidence type="ECO:0000256" key="7">
    <source>
        <dbReference type="ARBA" id="ARBA00023136"/>
    </source>
</evidence>
<feature type="region of interest" description="Disordered" evidence="10">
    <location>
        <begin position="807"/>
        <end position="890"/>
    </location>
</feature>
<feature type="transmembrane region" description="Helical" evidence="11">
    <location>
        <begin position="1776"/>
        <end position="1797"/>
    </location>
</feature>
<dbReference type="InterPro" id="IPR036259">
    <property type="entry name" value="MFS_trans_sf"/>
</dbReference>
<dbReference type="GO" id="GO:0016020">
    <property type="term" value="C:membrane"/>
    <property type="evidence" value="ECO:0007669"/>
    <property type="project" value="UniProtKB-SubCell"/>
</dbReference>
<keyword evidence="7 11" id="KW-0472">Membrane</keyword>
<feature type="transmembrane region" description="Helical" evidence="11">
    <location>
        <begin position="1549"/>
        <end position="1570"/>
    </location>
</feature>
<feature type="compositionally biased region" description="Low complexity" evidence="10">
    <location>
        <begin position="877"/>
        <end position="890"/>
    </location>
</feature>
<dbReference type="InterPro" id="IPR011701">
    <property type="entry name" value="MFS"/>
</dbReference>
<name>A0A8H4RDA1_9HELO</name>
<dbReference type="GO" id="GO:0017056">
    <property type="term" value="F:structural constituent of nuclear pore"/>
    <property type="evidence" value="ECO:0007669"/>
    <property type="project" value="InterPro"/>
</dbReference>
<feature type="domain" description="Inhibitor of growth protein N-terminal histone-binding" evidence="12">
    <location>
        <begin position="401"/>
        <end position="504"/>
    </location>
</feature>
<dbReference type="GO" id="GO:0005643">
    <property type="term" value="C:nuclear pore"/>
    <property type="evidence" value="ECO:0007669"/>
    <property type="project" value="InterPro"/>
</dbReference>
<sequence>MSSSRSKNRTVNSAFAVVQRGDAPLHASKLPPFLRFPLLVVLSLSLSSLLYSLNAVYGTTEKDLAGVSRRLESWWEVGALVGWRTFELGLGWFGDYDGYDLAALSLLSHGPPAYLLGTFYEVRTVAVISSLIIDALTTYIPFRLLRPLSLAHAASTSSHSVAVPNRDIVTDTSVQILTTLLAASIYSVTLYSACASYLPVYLVTYFSNIPSVTAAHTATPFTLFPITLLLGLAAKSFIFTPAAASVPSSDDAKNVAFNPESATLADTLWYNVWGYSTKTKSSCIAEHDLNMALIMASDASRRWLDDSGIWSCRIKLPQSQSQADSQRAAAQAQAQAQAAAEEASQRNDEMAPAEMDVPLQSTSPSSRRNKGKLAEAIQSMAKLNNNLDSLELPTDPDAQATVTDFLDFTEYLPSDMIRSLTLIGNLDNTYSKASYEVHDLTKLYGQLPSLPADKKPDPTGLRAEISQNLGESLGARTASYAEACRMVENVERHYNRIKNIHAKLQSIADAYPPSREASPVQQKTKSPVLNRAPKITLRVDRGAADGGAMKVRKHRAPRITVPGEVLAPYELDYESYGSDSDDSSEDQFVTPRETPARSLNGNNGKIRLKIPKLKREKSSKPPRENRPPGFGTNVHSQVAGISTSNALRLLAPPPADAKPGSEHLPWLALSEYELGLLRKKMKKNAVWSPSDTMINRELKSRGRGLEAYRAAVAAASAKGETIEVPPQLNGQQVTDKGALSAEAANKPIEEEAPLMNRGMKLNEAKKLKRENQKKELEAAEEGFEEAQRKVGNAKAAMENLFGASDKVAVKEEKKSTAKTPSKTPARKRKRDPEPETEVDGEKPAGAESVAKPARPLLKRSKTETPVPVPQPISTKQATPAATPAASEAALSVVSETAPIQLPLLAPAPATAITPAAPQTPVETPTESVVVPIPVPIPSPKKSSTPILPPVREPRRTIKKEVRKIELPTATSDRPRRGSLVQTPITPVPPSATSPITVPIPAPITAPAPEALPPKRPSSSRSKAASIERDIGAAAATDRPRRASTARNTPAPEPRQPSKRTKRPAPGVVTKGPTDSTAVSVGRRSAATRKKAGPKREKKDGREGSAAQEIYDEVDDEGNIIDPNEPRYCLCNRVSFGMMIGCENGDCDKEWFHLEVTLGIGEKGEQARHGNGNGDGDYGNGKKGSNGQCFPPEAPGTRWVTRCLGKKRPVTSNAQSAAKPSLTNDVTMSDNASIRHFVFASTLFAMWPMPWSCAISITFIQFKKSTQHFSHSGCFLVFECFVRIRSTTHLTVEEILYEPTWLWCRDFSCLTIPEVVRAFGCRDVFSMPAAGQEVFIVENSYSNLLEEKLFTEAWKAYLCVCGVLALLMHAAGDCKPAVRMVSTHKVPSLGSDSTRMEAGDTKNHYTSDISPGDQINSESEPAFIVDHHTKRAPCRKFDFRLLPVLAVMYLFSALDKGNLGNAKADHLEDNLHFKGNQYNIILSAFYIPYGMIGKKYGPAIVLPIMITAYNFSGIIALRWFLGMAESAFFPLVIYYLTTFYRRGELARRLAIFYAAINIANAFSRLLAYGVFRITNTPLYPWRYLFLVEGSLTFLFAIFAFFYLPKNAAFASFLNESEKTLAYHRIQVDSSSVVNEKFDLRDSLETFLQPTTYAFLAIEICFGVHLRSVSLFLPQIVARLGYSAVKTNLHTVAPNVTGVVMLLILAFSSDFTRRRGPFVVLGFIFTFVGFAIYATIDVLEQKHIAYFATFMMCWGTSAPSVLLSTWYNNNTPSEGRRIVLTSVGVPLASVMGLVSSNIFTPQSAPKYIPALATTAAFGATGALLAGLLSVFMTLDNKRRDRKLGRKLNIQEVPTEQLRDGPSGHQLEAPLGGFGGLGSTSTAQPQAGTPTGGSFGGFGGGIGGGTGAFGSTSRPPASSSTFGTNAQPASQAPPTNNPLATSTSQGLQQSQQNGQNHAYFDSILERSRKRMYGQTDGDDLPHLQLGLGDLRQRIKRLAPGPQDRSVDGKAHYLLAASGVDPGAAIRDLNLFNTGAGKIEQRAPVQQPVDTDVEGYLANLQTQTTLSMISDGLARSIRDFDTFLEDNVTMEWDAQRKRIYQHFGIKPRESPVGADRGSFTATAPAASAGFGRSRRSKAAAIAGSRASGAAGISTFGRSSLQKSAIGAAVPAGAASQQVFADVTQTMEQNGVATSAPADRFQRNKQGQYAEKVQNLNLARLHKRCYPVCHEFARVVETAGEQHGPDLIKAYKAFIEIISENPEVESLADSRAVKERQFAGLYLDERAGANPEIRKKIIRGGTRCLEKLAFEEVESVISKNPREANLGGIPNVISKVKAYVRFLASKKRLSGDNIDLQMLGDDYVWALIYYLLRTGHIQEIIQRLRRDLQDRINNEYNQRLRIAPENSIDPYRMACYKIIGRCDLRSRNIEGISHNVEDFVWLQLVLAREVNRVDEIASEVYGLADLQKTMREIGARFFIKGGAEVGCSFGAYVFFQVACGMFEEAVAYLYSYSYADGVHLATVMGYYGLLRVSNPNTSGENLLTRTVRDNPQINFGRMVGYYTRDFRAANVGAAVDYLVLICLNEDLPGQLGASQVALCHDALRELVLESREFALLLGDIYGSGQRSAGLVAERVSLIGLSETDDFMRTITIQAASAADDNGRTTDAALLYYLAEEFDNVIVIVNRALSEFLVVPIGQNPILLQPLKPNPQPSAGDIQTGSMSLASIDSPKGLAITYKEIFDRNRAQRDKIKTANYEACELLLKIALVRVEIENENWGVALDLLEKLEILPLLAKGNASEIRNCAARFSSYTQPVASTVPNLIMWTILCTNSIQANLRNSGFSANEGSRQLLMQEMKQKNMDLTTYTSQLRYRFPAHLHEALARAQSE</sequence>
<dbReference type="GO" id="GO:0006606">
    <property type="term" value="P:protein import into nucleus"/>
    <property type="evidence" value="ECO:0007669"/>
    <property type="project" value="TreeGrafter"/>
</dbReference>
<feature type="compositionally biased region" description="Pro residues" evidence="10">
    <location>
        <begin position="985"/>
        <end position="1015"/>
    </location>
</feature>
<comment type="caution">
    <text evidence="13">The sequence shown here is derived from an EMBL/GenBank/DDBJ whole genome shotgun (WGS) entry which is preliminary data.</text>
</comment>
<dbReference type="GO" id="GO:0000785">
    <property type="term" value="C:chromatin"/>
    <property type="evidence" value="ECO:0007669"/>
    <property type="project" value="UniProtKB-ARBA"/>
</dbReference>
<dbReference type="GO" id="GO:0016973">
    <property type="term" value="P:poly(A)+ mRNA export from nucleus"/>
    <property type="evidence" value="ECO:0007669"/>
    <property type="project" value="TreeGrafter"/>
</dbReference>
<comment type="similarity">
    <text evidence="3">Belongs to the nucleoporin interacting component (NIC) family.</text>
</comment>
<accession>A0A8H4RDA1</accession>
<evidence type="ECO:0000256" key="5">
    <source>
        <dbReference type="ARBA" id="ARBA00022692"/>
    </source>
</evidence>
<dbReference type="InterPro" id="IPR024610">
    <property type="entry name" value="ING_N_histone-binding"/>
</dbReference>
<dbReference type="Gene3D" id="1.20.1250.20">
    <property type="entry name" value="MFS general substrate transporter like domains"/>
    <property type="match status" value="1"/>
</dbReference>
<keyword evidence="6 11" id="KW-1133">Transmembrane helix</keyword>
<evidence type="ECO:0000256" key="2">
    <source>
        <dbReference type="ARBA" id="ARBA00004259"/>
    </source>
</evidence>
<feature type="compositionally biased region" description="Basic and acidic residues" evidence="10">
    <location>
        <begin position="616"/>
        <end position="626"/>
    </location>
</feature>
<feature type="region of interest" description="Disordered" evidence="10">
    <location>
        <begin position="1163"/>
        <end position="1192"/>
    </location>
</feature>
<dbReference type="Pfam" id="PF07690">
    <property type="entry name" value="MFS_1"/>
    <property type="match status" value="1"/>
</dbReference>
<evidence type="ECO:0000256" key="1">
    <source>
        <dbReference type="ARBA" id="ARBA00004141"/>
    </source>
</evidence>
<dbReference type="SUPFAM" id="SSF103473">
    <property type="entry name" value="MFS general substrate transporter"/>
    <property type="match status" value="1"/>
</dbReference>
<proteinExistence type="inferred from homology"/>
<dbReference type="EMBL" id="JAAMPI010000971">
    <property type="protein sequence ID" value="KAF4627428.1"/>
    <property type="molecule type" value="Genomic_DNA"/>
</dbReference>
<keyword evidence="5 11" id="KW-0812">Transmembrane</keyword>
<keyword evidence="9" id="KW-0175">Coiled coil</keyword>
<feature type="compositionally biased region" description="Low complexity" evidence="10">
    <location>
        <begin position="323"/>
        <end position="342"/>
    </location>
</feature>
<evidence type="ECO:0000256" key="3">
    <source>
        <dbReference type="ARBA" id="ARBA00010186"/>
    </source>
</evidence>
<feature type="region of interest" description="Disordered" evidence="10">
    <location>
        <begin position="323"/>
        <end position="351"/>
    </location>
</feature>
<keyword evidence="14" id="KW-1185">Reference proteome</keyword>
<comment type="subcellular location">
    <subcellularLocation>
        <location evidence="1">Membrane</location>
        <topology evidence="1">Multi-pass membrane protein</topology>
    </subcellularLocation>
    <subcellularLocation>
        <location evidence="2">Nucleus envelope</location>
    </subcellularLocation>
</comment>
<organism evidence="13 14">
    <name type="scientific">Cudoniella acicularis</name>
    <dbReference type="NCBI Taxonomy" id="354080"/>
    <lineage>
        <taxon>Eukaryota</taxon>
        <taxon>Fungi</taxon>
        <taxon>Dikarya</taxon>
        <taxon>Ascomycota</taxon>
        <taxon>Pezizomycotina</taxon>
        <taxon>Leotiomycetes</taxon>
        <taxon>Helotiales</taxon>
        <taxon>Tricladiaceae</taxon>
        <taxon>Cudoniella</taxon>
    </lineage>
</organism>
<evidence type="ECO:0000256" key="4">
    <source>
        <dbReference type="ARBA" id="ARBA00022448"/>
    </source>
</evidence>
<reference evidence="13 14" key="1">
    <citation type="submission" date="2020-03" db="EMBL/GenBank/DDBJ databases">
        <title>Draft Genome Sequence of Cudoniella acicularis.</title>
        <authorList>
            <person name="Buettner E."/>
            <person name="Kellner H."/>
        </authorList>
    </citation>
    <scope>NUCLEOTIDE SEQUENCE [LARGE SCALE GENOMIC DNA]</scope>
    <source>
        <strain evidence="13 14">DSM 108380</strain>
    </source>
</reference>